<feature type="compositionally biased region" description="Polar residues" evidence="2">
    <location>
        <begin position="785"/>
        <end position="803"/>
    </location>
</feature>
<dbReference type="InterPro" id="IPR008962">
    <property type="entry name" value="PapD-like_sf"/>
</dbReference>
<dbReference type="PROSITE" id="PS00383">
    <property type="entry name" value="TYR_PHOSPHATASE_1"/>
    <property type="match status" value="1"/>
</dbReference>
<dbReference type="SUPFAM" id="SSF49354">
    <property type="entry name" value="PapD-like"/>
    <property type="match status" value="1"/>
</dbReference>
<dbReference type="PROSITE" id="PS50202">
    <property type="entry name" value="MSP"/>
    <property type="match status" value="1"/>
</dbReference>
<dbReference type="SMART" id="SM00194">
    <property type="entry name" value="PTPc"/>
    <property type="match status" value="1"/>
</dbReference>
<dbReference type="CDD" id="cd00047">
    <property type="entry name" value="PTPc"/>
    <property type="match status" value="1"/>
</dbReference>
<dbReference type="Proteomes" id="UP000095282">
    <property type="component" value="Unplaced"/>
</dbReference>
<dbReference type="Gene3D" id="2.60.40.10">
    <property type="entry name" value="Immunoglobulins"/>
    <property type="match status" value="1"/>
</dbReference>
<dbReference type="WBParaSite" id="Csp11.Scaffold630.g19990.t1">
    <property type="protein sequence ID" value="Csp11.Scaffold630.g19990.t1"/>
    <property type="gene ID" value="Csp11.Scaffold630.g19990"/>
</dbReference>
<sequence length="1369" mass="153842">MKKLARLINGIYVQNGFIEGSIPPGDFISELFRFGMVTPSDITSMNVKKLQEGLAAFKNLPTDLQKNSNFERIENLFEALEMVMKEIDGLGSIKDWNEKESFKTDIEKLANYGIDFKPIENLQAALNVWIFQNQQLASDTVTDPEALGAFSSLAKQIKAFQTSFSQMPSIAPTVKFAKISSASGALVPMWKAMKGIAQHFLNVAQFVKVAQNVPDYQKNFESLASVNEKLKDSMKDLRSLNSLVNSRSAFNHSLKFTNGFLEGAEDIKLIFEDLKDPWIQSIIGERDLSKALNPLIQLEHHSSNIEKSLKSSINSSDFQAISSLVGFVNRIFVITEGRNDIVSSITAIDSCGFIPPSPVKNTTLVELVNNSTQIDRLMTDMKVFLKKLTVLVTDPKNTKMLEEVLIITEEATKLETVKTVLGEYKKYENSNDLNKFIGEVNQLVADFSKPIDKPKKLKELAEGVKSNFGALDSYHQDFQQHSEYFLCLQNHKNLKLVFNGVSTVKEFRDMSGSLNGFEKVISDMKGSGDSETASLQQLENSEKHSKVIGSATRGITAMKETISQKRVDLNVDLISSSMNNLFPPLDQHDVETLSKVINLKSEIEGVYNSLDHFQSSVHDLKSTSLSDHYDVFEKAEKVIGINSDGTEMADSVGKLIERVTDPTEKSELKASKTELEGISALQFSKYNQDFKDTRGSLETVDTFFSSLISSNRQSQSIPKQKLLPESMESSSAPPPTNSGTNYLALFGYSLLGVICILFILYLFYRCFFKNTTVEIHEEDEGDNRIGTSTPATNLSTLESQTLTPLPKTMNPDPKTNPDSKDSKINPTSKTNPDSKTKPDSTEKPPIDSGILNSNAADSKTTDAKITKQKNPVKPKTNEPNKTNPLEKQSLKQSKDTKLTPQKAENYILNIHQNMEMCHKQNPVKNQNDTYVKVFCQLFKSIFLTVANKISNETDFQKKFRDEYRFATPLADGTKVELKNEKGYFKTNFIHANFASFGTGPGIIVCQAPSNTGVAKFFWMAKEQGTTDIFLLSTIHPAEQYYPDLKDESKQFDMVKITCESREDLNENAYIIRKLKVEFKGEPSFNINLHQYVKWADRLAPKDPTIVNQLRAKMRTNRTRSIVHCTDGVGRSGCIIMMELIYDKICSGTQIAFDELMRTARETRSNAIETPIQLAFCVYAVAKEVTSGISLNKKSQEYMTDIQDGYLRFCENENELARQVDQTGDSDGKNDRKVEQRLKRIVNGKDEPAFQLNINCSLLEFKYISTEPAYAYLKITNTKKERQAFYTNTTNSMYKCQPPFGLIEPGEDMHMKVTYKNETRSAPVDGDRRNVKISHAKAGKAKTYKEIIALKPEGIIHLFCNHLAEIIAEE</sequence>
<accession>A0A1I7UWB4</accession>
<dbReference type="Pfam" id="PF02206">
    <property type="entry name" value="WSN"/>
    <property type="match status" value="1"/>
</dbReference>
<proteinExistence type="predicted"/>
<keyword evidence="3" id="KW-0472">Membrane</keyword>
<feature type="compositionally biased region" description="Polar residues" evidence="2">
    <location>
        <begin position="877"/>
        <end position="886"/>
    </location>
</feature>
<reference evidence="8" key="1">
    <citation type="submission" date="2016-11" db="UniProtKB">
        <authorList>
            <consortium name="WormBaseParasite"/>
        </authorList>
    </citation>
    <scope>IDENTIFICATION</scope>
</reference>
<dbReference type="InterPro" id="IPR016130">
    <property type="entry name" value="Tyr_Pase_AS"/>
</dbReference>
<dbReference type="InterPro" id="IPR000242">
    <property type="entry name" value="PTP_cat"/>
</dbReference>
<feature type="compositionally biased region" description="Basic and acidic residues" evidence="2">
    <location>
        <begin position="888"/>
        <end position="897"/>
    </location>
</feature>
<keyword evidence="3" id="KW-0812">Transmembrane</keyword>
<name>A0A1I7UWB4_9PELO</name>
<evidence type="ECO:0000313" key="7">
    <source>
        <dbReference type="Proteomes" id="UP000095282"/>
    </source>
</evidence>
<feature type="region of interest" description="Disordered" evidence="2">
    <location>
        <begin position="715"/>
        <end position="736"/>
    </location>
</feature>
<dbReference type="eggNOG" id="KOG0792">
    <property type="taxonomic scope" value="Eukaryota"/>
</dbReference>
<dbReference type="InterPro" id="IPR029021">
    <property type="entry name" value="Prot-tyrosine_phosphatase-like"/>
</dbReference>
<feature type="domain" description="Tyrosine-protein phosphatase" evidence="4">
    <location>
        <begin position="960"/>
        <end position="1183"/>
    </location>
</feature>
<evidence type="ECO:0000313" key="8">
    <source>
        <dbReference type="WBParaSite" id="Csp11.Scaffold630.g19990.t1"/>
    </source>
</evidence>
<dbReference type="GO" id="GO:0004725">
    <property type="term" value="F:protein tyrosine phosphatase activity"/>
    <property type="evidence" value="ECO:0007669"/>
    <property type="project" value="InterPro"/>
</dbReference>
<keyword evidence="1" id="KW-0378">Hydrolase</keyword>
<dbReference type="PROSITE" id="PS50056">
    <property type="entry name" value="TYR_PHOSPHATASE_2"/>
    <property type="match status" value="1"/>
</dbReference>
<dbReference type="Pfam" id="PF00635">
    <property type="entry name" value="Motile_Sperm"/>
    <property type="match status" value="1"/>
</dbReference>
<evidence type="ECO:0000256" key="2">
    <source>
        <dbReference type="SAM" id="MobiDB-lite"/>
    </source>
</evidence>
<evidence type="ECO:0000259" key="5">
    <source>
        <dbReference type="PROSITE" id="PS50056"/>
    </source>
</evidence>
<organism evidence="7 8">
    <name type="scientific">Caenorhabditis tropicalis</name>
    <dbReference type="NCBI Taxonomy" id="1561998"/>
    <lineage>
        <taxon>Eukaryota</taxon>
        <taxon>Metazoa</taxon>
        <taxon>Ecdysozoa</taxon>
        <taxon>Nematoda</taxon>
        <taxon>Chromadorea</taxon>
        <taxon>Rhabditida</taxon>
        <taxon>Rhabditina</taxon>
        <taxon>Rhabditomorpha</taxon>
        <taxon>Rhabditoidea</taxon>
        <taxon>Rhabditidae</taxon>
        <taxon>Peloderinae</taxon>
        <taxon>Caenorhabditis</taxon>
    </lineage>
</organism>
<dbReference type="Gene3D" id="3.90.190.10">
    <property type="entry name" value="Protein tyrosine phosphatase superfamily"/>
    <property type="match status" value="1"/>
</dbReference>
<dbReference type="PANTHER" id="PTHR32525">
    <property type="entry name" value="PROTEIN-TYROSINE-PHOSPHATASE"/>
    <property type="match status" value="1"/>
</dbReference>
<evidence type="ECO:0000256" key="3">
    <source>
        <dbReference type="SAM" id="Phobius"/>
    </source>
</evidence>
<dbReference type="InterPro" id="IPR003125">
    <property type="entry name" value="WSN"/>
</dbReference>
<feature type="region of interest" description="Disordered" evidence="2">
    <location>
        <begin position="779"/>
        <end position="901"/>
    </location>
</feature>
<keyword evidence="1" id="KW-0904">Protein phosphatase</keyword>
<feature type="domain" description="MSP" evidence="6">
    <location>
        <begin position="1242"/>
        <end position="1369"/>
    </location>
</feature>
<feature type="compositionally biased region" description="Basic and acidic residues" evidence="2">
    <location>
        <begin position="832"/>
        <end position="845"/>
    </location>
</feature>
<dbReference type="SUPFAM" id="SSF52799">
    <property type="entry name" value="(Phosphotyrosine protein) phosphatases II"/>
    <property type="match status" value="1"/>
</dbReference>
<dbReference type="InterPro" id="IPR000387">
    <property type="entry name" value="Tyr_Pase_dom"/>
</dbReference>
<evidence type="ECO:0000259" key="4">
    <source>
        <dbReference type="PROSITE" id="PS50055"/>
    </source>
</evidence>
<protein>
    <submittedName>
        <fullName evidence="8">Protein-tyrosine-phosphatase</fullName>
    </submittedName>
</protein>
<dbReference type="SMART" id="SM00404">
    <property type="entry name" value="PTPc_motif"/>
    <property type="match status" value="1"/>
</dbReference>
<dbReference type="PROSITE" id="PS50055">
    <property type="entry name" value="TYR_PHOSPHATASE_PTP"/>
    <property type="match status" value="1"/>
</dbReference>
<dbReference type="InterPro" id="IPR013783">
    <property type="entry name" value="Ig-like_fold"/>
</dbReference>
<dbReference type="eggNOG" id="KOG0439">
    <property type="taxonomic scope" value="Eukaryota"/>
</dbReference>
<dbReference type="InterPro" id="IPR003595">
    <property type="entry name" value="Tyr_Pase_cat"/>
</dbReference>
<keyword evidence="7" id="KW-1185">Reference proteome</keyword>
<dbReference type="InterPro" id="IPR000535">
    <property type="entry name" value="MSP_dom"/>
</dbReference>
<dbReference type="Pfam" id="PF00102">
    <property type="entry name" value="Y_phosphatase"/>
    <property type="match status" value="1"/>
</dbReference>
<dbReference type="STRING" id="1561998.A0A1I7UWB4"/>
<feature type="domain" description="Tyrosine specific protein phosphatases" evidence="5">
    <location>
        <begin position="1106"/>
        <end position="1174"/>
    </location>
</feature>
<evidence type="ECO:0000256" key="1">
    <source>
        <dbReference type="ARBA" id="ARBA00022912"/>
    </source>
</evidence>
<keyword evidence="3" id="KW-1133">Transmembrane helix</keyword>
<evidence type="ECO:0000259" key="6">
    <source>
        <dbReference type="PROSITE" id="PS50202"/>
    </source>
</evidence>
<feature type="transmembrane region" description="Helical" evidence="3">
    <location>
        <begin position="742"/>
        <end position="764"/>
    </location>
</feature>
<dbReference type="SMART" id="SM00453">
    <property type="entry name" value="WSN"/>
    <property type="match status" value="1"/>
</dbReference>